<keyword evidence="4 6" id="KW-1133">Transmembrane helix</keyword>
<protein>
    <submittedName>
        <fullName evidence="8">RDD domain containing protein</fullName>
    </submittedName>
</protein>
<dbReference type="GO" id="GO:0016020">
    <property type="term" value="C:membrane"/>
    <property type="evidence" value="ECO:0007669"/>
    <property type="project" value="UniProtKB-SubCell"/>
</dbReference>
<dbReference type="STRING" id="1173022.Cri9333_2252"/>
<dbReference type="Pfam" id="PF06271">
    <property type="entry name" value="RDD"/>
    <property type="match status" value="1"/>
</dbReference>
<dbReference type="eggNOG" id="COG1714">
    <property type="taxonomic scope" value="Bacteria"/>
</dbReference>
<comment type="subcellular location">
    <subcellularLocation>
        <location evidence="1">Membrane</location>
        <topology evidence="1">Multi-pass membrane protein</topology>
    </subcellularLocation>
</comment>
<feature type="domain" description="RDD" evidence="7">
    <location>
        <begin position="45"/>
        <end position="230"/>
    </location>
</feature>
<keyword evidence="2 6" id="KW-0812">Transmembrane</keyword>
<keyword evidence="3" id="KW-0677">Repeat</keyword>
<sequence length="718" mass="78775">MLASKAFLCEARISSASRKRERESVKKPGSHLPNRSFSVQLNRLPLVTRRCAACLLEISLVAMSALIPYGIGVYAKNHSTTGLVPLNPLVITTEKAIAKTLALPWRRQGIPQVPPLTNLFWCGALLAPLVVVSWQLYLLGKTGQTLPKRWFGVVVVRKTGAPPGLVKILIREILSFTFLPLEVAYFIWRLTGSFPDLAILLGLGGLTVLGQNATLFFNPDRRAIHDRLAGTFVLNANQYGLPYRERSQKVQPLRQEKPFKVEGSSNWTKPNPSATNKPKLYQRVTTIVFSSPFRFSEWRLWDWMRQHPGMTLLIATGTGTVLVLGTFIGLQVYIQNQVSRRVSSEQNNQVFLTLVKQLTTTDVNATAERRAAIVALATLKDPRSLDFLVDLLSQEKTEELIDTIGQSLVSNGNEALPDLQRLNQSLTNDLKTRNQNNSEEQRLIAVRLRATQSAIAKIITLYNDQVHNSDLSRIDLSSSSTGFAPFNLILDKADLSGINFKGANLTNASLRNSKFYNFGQDKRFGTFDDAIADLSGADLKEANLTGADLTHVSMNRTSFIRATLNNSNLSYAQLKGANLSNSKLIGANLDQAVLEDANLSAANLADANLMQANLRNANLSSAKLAGINLTNAQLQNANLQNTDLSSSDLRGTNIVGANFQGAIFAASEFSDSENFNQRLPTVDSAARLQGVDFSQANNLDSQQITIICSQGGVHPQCP</sequence>
<gene>
    <name evidence="8" type="ORF">Cri9333_2252</name>
</gene>
<dbReference type="PATRIC" id="fig|1173022.3.peg.2437"/>
<dbReference type="eggNOG" id="COG1357">
    <property type="taxonomic scope" value="Bacteria"/>
</dbReference>
<dbReference type="EMBL" id="CP003620">
    <property type="protein sequence ID" value="AFZ13122.1"/>
    <property type="molecule type" value="Genomic_DNA"/>
</dbReference>
<feature type="transmembrane region" description="Helical" evidence="6">
    <location>
        <begin position="197"/>
        <end position="217"/>
    </location>
</feature>
<reference evidence="8 9" key="1">
    <citation type="submission" date="2012-06" db="EMBL/GenBank/DDBJ databases">
        <title>Finished chromosome of genome of Crinalium epipsammum PCC 9333.</title>
        <authorList>
            <consortium name="US DOE Joint Genome Institute"/>
            <person name="Gugger M."/>
            <person name="Coursin T."/>
            <person name="Rippka R."/>
            <person name="Tandeau De Marsac N."/>
            <person name="Huntemann M."/>
            <person name="Wei C.-L."/>
            <person name="Han J."/>
            <person name="Detter J.C."/>
            <person name="Han C."/>
            <person name="Tapia R."/>
            <person name="Davenport K."/>
            <person name="Daligault H."/>
            <person name="Erkkila T."/>
            <person name="Gu W."/>
            <person name="Munk A.C.C."/>
            <person name="Teshima H."/>
            <person name="Xu Y."/>
            <person name="Chain P."/>
            <person name="Chen A."/>
            <person name="Krypides N."/>
            <person name="Mavromatis K."/>
            <person name="Markowitz V."/>
            <person name="Szeto E."/>
            <person name="Ivanova N."/>
            <person name="Mikhailova N."/>
            <person name="Ovchinnikova G."/>
            <person name="Pagani I."/>
            <person name="Pati A."/>
            <person name="Goodwin L."/>
            <person name="Peters L."/>
            <person name="Pitluck S."/>
            <person name="Woyke T."/>
            <person name="Kerfeld C."/>
        </authorList>
    </citation>
    <scope>NUCLEOTIDE SEQUENCE [LARGE SCALE GENOMIC DNA]</scope>
    <source>
        <strain evidence="8 9">PCC 9333</strain>
    </source>
</reference>
<evidence type="ECO:0000256" key="1">
    <source>
        <dbReference type="ARBA" id="ARBA00004141"/>
    </source>
</evidence>
<name>K9W056_9CYAN</name>
<feature type="transmembrane region" description="Helical" evidence="6">
    <location>
        <begin position="312"/>
        <end position="334"/>
    </location>
</feature>
<dbReference type="PANTHER" id="PTHR47485:SF1">
    <property type="entry name" value="THYLAKOID LUMENAL 17.4 KDA PROTEIN, CHLOROPLASTIC"/>
    <property type="match status" value="1"/>
</dbReference>
<dbReference type="RefSeq" id="WP_015203236.1">
    <property type="nucleotide sequence ID" value="NC_019753.1"/>
</dbReference>
<keyword evidence="5 6" id="KW-0472">Membrane</keyword>
<accession>K9W056</accession>
<evidence type="ECO:0000256" key="6">
    <source>
        <dbReference type="SAM" id="Phobius"/>
    </source>
</evidence>
<dbReference type="PANTHER" id="PTHR47485">
    <property type="entry name" value="THYLAKOID LUMENAL 17.4 KDA PROTEIN, CHLOROPLASTIC"/>
    <property type="match status" value="1"/>
</dbReference>
<dbReference type="eggNOG" id="COG1413">
    <property type="taxonomic scope" value="Bacteria"/>
</dbReference>
<dbReference type="Gene3D" id="2.160.20.80">
    <property type="entry name" value="E3 ubiquitin-protein ligase SopA"/>
    <property type="match status" value="2"/>
</dbReference>
<dbReference type="InterPro" id="IPR001646">
    <property type="entry name" value="5peptide_repeat"/>
</dbReference>
<dbReference type="HOGENOM" id="CLU_388224_0_0_3"/>
<dbReference type="SUPFAM" id="SSF141571">
    <property type="entry name" value="Pentapeptide repeat-like"/>
    <property type="match status" value="2"/>
</dbReference>
<keyword evidence="9" id="KW-1185">Reference proteome</keyword>
<feature type="transmembrane region" description="Helical" evidence="6">
    <location>
        <begin position="118"/>
        <end position="139"/>
    </location>
</feature>
<evidence type="ECO:0000256" key="5">
    <source>
        <dbReference type="ARBA" id="ARBA00023136"/>
    </source>
</evidence>
<evidence type="ECO:0000259" key="7">
    <source>
        <dbReference type="Pfam" id="PF06271"/>
    </source>
</evidence>
<evidence type="ECO:0000313" key="9">
    <source>
        <dbReference type="Proteomes" id="UP000010472"/>
    </source>
</evidence>
<evidence type="ECO:0000256" key="2">
    <source>
        <dbReference type="ARBA" id="ARBA00022692"/>
    </source>
</evidence>
<evidence type="ECO:0000256" key="3">
    <source>
        <dbReference type="ARBA" id="ARBA00022737"/>
    </source>
</evidence>
<evidence type="ECO:0000313" key="8">
    <source>
        <dbReference type="EMBL" id="AFZ13122.1"/>
    </source>
</evidence>
<organism evidence="8 9">
    <name type="scientific">Crinalium epipsammum PCC 9333</name>
    <dbReference type="NCBI Taxonomy" id="1173022"/>
    <lineage>
        <taxon>Bacteria</taxon>
        <taxon>Bacillati</taxon>
        <taxon>Cyanobacteriota</taxon>
        <taxon>Cyanophyceae</taxon>
        <taxon>Gomontiellales</taxon>
        <taxon>Gomontiellaceae</taxon>
        <taxon>Crinalium</taxon>
    </lineage>
</organism>
<feature type="transmembrane region" description="Helical" evidence="6">
    <location>
        <begin position="173"/>
        <end position="191"/>
    </location>
</feature>
<evidence type="ECO:0000256" key="4">
    <source>
        <dbReference type="ARBA" id="ARBA00022989"/>
    </source>
</evidence>
<dbReference type="InterPro" id="IPR010432">
    <property type="entry name" value="RDD"/>
</dbReference>
<dbReference type="AlphaFoldDB" id="K9W056"/>
<dbReference type="KEGG" id="cep:Cri9333_2252"/>
<proteinExistence type="predicted"/>
<feature type="transmembrane region" description="Helical" evidence="6">
    <location>
        <begin position="51"/>
        <end position="71"/>
    </location>
</feature>
<dbReference type="Proteomes" id="UP000010472">
    <property type="component" value="Chromosome"/>
</dbReference>
<dbReference type="Pfam" id="PF00805">
    <property type="entry name" value="Pentapeptide"/>
    <property type="match status" value="4"/>
</dbReference>